<feature type="domain" description="Four-carbon acid sugar kinase nucleotide binding" evidence="8">
    <location>
        <begin position="314"/>
        <end position="477"/>
    </location>
</feature>
<dbReference type="GO" id="GO:0005524">
    <property type="term" value="F:ATP binding"/>
    <property type="evidence" value="ECO:0007669"/>
    <property type="project" value="UniProtKB-KW"/>
</dbReference>
<dbReference type="Gene3D" id="3.40.50.10840">
    <property type="entry name" value="Putative sugar-binding, N-terminal domain"/>
    <property type="match status" value="1"/>
</dbReference>
<keyword evidence="3" id="KW-0547">Nucleotide-binding</keyword>
<feature type="domain" description="Four-carbon acid sugar kinase N-terminal" evidence="7">
    <location>
        <begin position="41"/>
        <end position="279"/>
    </location>
</feature>
<evidence type="ECO:0000256" key="2">
    <source>
        <dbReference type="ARBA" id="ARBA00022679"/>
    </source>
</evidence>
<protein>
    <recommendedName>
        <fullName evidence="11">Four-carbon acid sugar kinase family protein</fullName>
    </recommendedName>
</protein>
<dbReference type="Pfam" id="PF17042">
    <property type="entry name" value="NBD_C"/>
    <property type="match status" value="1"/>
</dbReference>
<evidence type="ECO:0008006" key="11">
    <source>
        <dbReference type="Google" id="ProtNLM"/>
    </source>
</evidence>
<evidence type="ECO:0000313" key="10">
    <source>
        <dbReference type="Proteomes" id="UP000572528"/>
    </source>
</evidence>
<comment type="similarity">
    <text evidence="1">Belongs to the four-carbon acid sugar kinase family.</text>
</comment>
<dbReference type="InterPro" id="IPR031475">
    <property type="entry name" value="NBD_C"/>
</dbReference>
<evidence type="ECO:0000259" key="8">
    <source>
        <dbReference type="Pfam" id="PF17042"/>
    </source>
</evidence>
<evidence type="ECO:0000256" key="1">
    <source>
        <dbReference type="ARBA" id="ARBA00005715"/>
    </source>
</evidence>
<evidence type="ECO:0000313" key="9">
    <source>
        <dbReference type="EMBL" id="NYS68735.1"/>
    </source>
</evidence>
<dbReference type="AlphaFoldDB" id="A0A853EIZ2"/>
<dbReference type="Proteomes" id="UP000572528">
    <property type="component" value="Unassembled WGS sequence"/>
</dbReference>
<sequence>MKESSVATLSEIVAPYPPAPDLTPSDVRDAAGAADTAPFFVVLDDDPTGTQSVSGLPVLTSWTQDDLAWALGTGAQAVYVMTNSRSLSPQDAERVTREVVGAAGAAARQAGRRLAFVSRSDSTLRGHFPLEPRLIADLLEEEGQPVDGVVLVPAFPEAGRVTVGGIHYTRVGEDFLPSGQTEFARDATFGYTASGLAQWVEEKTAGVIRASQVLTPDLTEVRTRPEALVQALASARNRQVIAPDIACEQDLLALSRALIAAEAQGRTFVYRVGPPFMRARLGQEVHPPLTGQEVEEVRRPPAGGGHERTAAGGLVVVGSHVALTTRQLDDLIGAVGAPVLEVEVPKVLDESTRTAHLEELIAQAVEHLEEGTVIVRTSRTLITGADAEESLDLSRRVSTAVVETVAGILERIRPRFVLAKGGITSSDVASRGLGIRRAQCVGPMLPGIVSLWAAHDGPAQGVPYIVFPGNVGDETALTAVVRVLLGQDRQGDENGAG</sequence>
<evidence type="ECO:0000256" key="5">
    <source>
        <dbReference type="ARBA" id="ARBA00022840"/>
    </source>
</evidence>
<dbReference type="Gene3D" id="3.40.980.20">
    <property type="entry name" value="Four-carbon acid sugar kinase, nucleotide binding domain"/>
    <property type="match status" value="1"/>
</dbReference>
<keyword evidence="5" id="KW-0067">ATP-binding</keyword>
<keyword evidence="4" id="KW-0418">Kinase</keyword>
<organism evidence="9 10">
    <name type="scientific">Actinomyces bowdenii</name>
    <dbReference type="NCBI Taxonomy" id="131109"/>
    <lineage>
        <taxon>Bacteria</taxon>
        <taxon>Bacillati</taxon>
        <taxon>Actinomycetota</taxon>
        <taxon>Actinomycetes</taxon>
        <taxon>Actinomycetales</taxon>
        <taxon>Actinomycetaceae</taxon>
        <taxon>Actinomyces</taxon>
    </lineage>
</organism>
<proteinExistence type="inferred from homology"/>
<dbReference type="GO" id="GO:0016301">
    <property type="term" value="F:kinase activity"/>
    <property type="evidence" value="ECO:0007669"/>
    <property type="project" value="UniProtKB-KW"/>
</dbReference>
<evidence type="ECO:0000259" key="7">
    <source>
        <dbReference type="Pfam" id="PF07005"/>
    </source>
</evidence>
<dbReference type="InterPro" id="IPR037051">
    <property type="entry name" value="4-carb_acid_sugar_kinase_N_sf"/>
</dbReference>
<dbReference type="EMBL" id="JACBXV010000035">
    <property type="protein sequence ID" value="NYS68735.1"/>
    <property type="molecule type" value="Genomic_DNA"/>
</dbReference>
<dbReference type="InterPro" id="IPR010737">
    <property type="entry name" value="4-carb_acid_sugar_kinase_N"/>
</dbReference>
<evidence type="ECO:0000256" key="3">
    <source>
        <dbReference type="ARBA" id="ARBA00022741"/>
    </source>
</evidence>
<name>A0A853EIZ2_9ACTO</name>
<dbReference type="InterPro" id="IPR042213">
    <property type="entry name" value="NBD_C_sf"/>
</dbReference>
<gene>
    <name evidence="9" type="ORF">HZZ05_04245</name>
</gene>
<comment type="caution">
    <text evidence="9">The sequence shown here is derived from an EMBL/GenBank/DDBJ whole genome shotgun (WGS) entry which is preliminary data.</text>
</comment>
<keyword evidence="2" id="KW-0808">Transferase</keyword>
<evidence type="ECO:0000256" key="6">
    <source>
        <dbReference type="ARBA" id="ARBA00023277"/>
    </source>
</evidence>
<dbReference type="SUPFAM" id="SSF142764">
    <property type="entry name" value="YgbK-like"/>
    <property type="match status" value="1"/>
</dbReference>
<dbReference type="Pfam" id="PF07005">
    <property type="entry name" value="SBD_N"/>
    <property type="match status" value="1"/>
</dbReference>
<keyword evidence="6" id="KW-0119">Carbohydrate metabolism</keyword>
<evidence type="ECO:0000256" key="4">
    <source>
        <dbReference type="ARBA" id="ARBA00022777"/>
    </source>
</evidence>
<reference evidence="9 10" key="1">
    <citation type="submission" date="2020-07" db="EMBL/GenBank/DDBJ databases">
        <title>MOT database genomes.</title>
        <authorList>
            <person name="Joseph S."/>
            <person name="Aduse-Opoku J."/>
            <person name="Hashim A."/>
            <person name="Wade W."/>
            <person name="Curtis M."/>
        </authorList>
    </citation>
    <scope>NUCLEOTIDE SEQUENCE [LARGE SCALE GENOMIC DNA]</scope>
    <source>
        <strain evidence="9 10">WMus004</strain>
    </source>
</reference>
<accession>A0A853EIZ2</accession>